<evidence type="ECO:0000259" key="9">
    <source>
        <dbReference type="Pfam" id="PF02463"/>
    </source>
</evidence>
<keyword evidence="7" id="KW-0067">ATP-binding</keyword>
<keyword evidence="6" id="KW-0547">Nucleotide-binding</keyword>
<reference evidence="10" key="1">
    <citation type="submission" date="2018-06" db="EMBL/GenBank/DDBJ databases">
        <authorList>
            <person name="Zhirakovskaya E."/>
        </authorList>
    </citation>
    <scope>NUCLEOTIDE SEQUENCE</scope>
</reference>
<comment type="similarity">
    <text evidence="2">Belongs to the RecF family.</text>
</comment>
<evidence type="ECO:0000313" key="10">
    <source>
        <dbReference type="EMBL" id="VAW47168.1"/>
    </source>
</evidence>
<evidence type="ECO:0000256" key="4">
    <source>
        <dbReference type="ARBA" id="ARBA00022490"/>
    </source>
</evidence>
<dbReference type="InterPro" id="IPR027417">
    <property type="entry name" value="P-loop_NTPase"/>
</dbReference>
<dbReference type="Gene3D" id="1.20.1050.90">
    <property type="entry name" value="RecF/RecN/SMC, N-terminal domain"/>
    <property type="match status" value="1"/>
</dbReference>
<dbReference type="InterPro" id="IPR018078">
    <property type="entry name" value="DNA-binding_RecF_CS"/>
</dbReference>
<evidence type="ECO:0000256" key="7">
    <source>
        <dbReference type="ARBA" id="ARBA00022840"/>
    </source>
</evidence>
<dbReference type="Gene3D" id="3.40.50.300">
    <property type="entry name" value="P-loop containing nucleotide triphosphate hydrolases"/>
    <property type="match status" value="1"/>
</dbReference>
<accession>A0A3B0VU32</accession>
<dbReference type="GO" id="GO:0006260">
    <property type="term" value="P:DNA replication"/>
    <property type="evidence" value="ECO:0007669"/>
    <property type="project" value="UniProtKB-KW"/>
</dbReference>
<sequence length="374" mass="42837">MSSSSLTQINQLTIQHFRNCQQIQCELSSGLNLIIGDNAAGKTSIIEAIWVLATGRSFRTPKAQHLIQHQQTALTVFAEVHSSHATPNTKHHRLGIQKSLQHTQLRIDGETTPSQSTIAQHLPVQLLTPESHKLLEDGPKARRQFMDWGCFHQSPNFMPLWRNYQRGLKQRNQALKKRLPKKQVQLWDQTLVENALKIDQIRQSYLENLTPYLVTFCQALMPELSEDVVCQYRAGWPKNTKDLMLLYQLNFHKENALGHTQYGAHRADIRFKFSSQEAINTLSRGQQKLFVCALLLAQASLHEKILNEPVIMLIDDLPAELDKTHRLKLLELLQVLKIQHIITSTSQSLIPILKPQNTHIWHINAGKLSLKKQK</sequence>
<keyword evidence="8" id="KW-0238">DNA-binding</keyword>
<dbReference type="PANTHER" id="PTHR32182">
    <property type="entry name" value="DNA REPLICATION AND REPAIR PROTEIN RECF"/>
    <property type="match status" value="1"/>
</dbReference>
<dbReference type="InterPro" id="IPR003395">
    <property type="entry name" value="RecF/RecN/SMC_N"/>
</dbReference>
<dbReference type="GO" id="GO:0003697">
    <property type="term" value="F:single-stranded DNA binding"/>
    <property type="evidence" value="ECO:0007669"/>
    <property type="project" value="InterPro"/>
</dbReference>
<evidence type="ECO:0000256" key="5">
    <source>
        <dbReference type="ARBA" id="ARBA00022705"/>
    </source>
</evidence>
<proteinExistence type="inferred from homology"/>
<dbReference type="InterPro" id="IPR042174">
    <property type="entry name" value="RecF_2"/>
</dbReference>
<keyword evidence="4" id="KW-0963">Cytoplasm</keyword>
<dbReference type="GO" id="GO:0006302">
    <property type="term" value="P:double-strand break repair"/>
    <property type="evidence" value="ECO:0007669"/>
    <property type="project" value="TreeGrafter"/>
</dbReference>
<dbReference type="PROSITE" id="PS00617">
    <property type="entry name" value="RECF_1"/>
    <property type="match status" value="1"/>
</dbReference>
<evidence type="ECO:0000256" key="1">
    <source>
        <dbReference type="ARBA" id="ARBA00004496"/>
    </source>
</evidence>
<evidence type="ECO:0000256" key="8">
    <source>
        <dbReference type="ARBA" id="ARBA00023125"/>
    </source>
</evidence>
<organism evidence="10">
    <name type="scientific">hydrothermal vent metagenome</name>
    <dbReference type="NCBI Taxonomy" id="652676"/>
    <lineage>
        <taxon>unclassified sequences</taxon>
        <taxon>metagenomes</taxon>
        <taxon>ecological metagenomes</taxon>
    </lineage>
</organism>
<name>A0A3B0VU32_9ZZZZ</name>
<evidence type="ECO:0000256" key="2">
    <source>
        <dbReference type="ARBA" id="ARBA00008016"/>
    </source>
</evidence>
<dbReference type="GO" id="GO:0005524">
    <property type="term" value="F:ATP binding"/>
    <property type="evidence" value="ECO:0007669"/>
    <property type="project" value="UniProtKB-KW"/>
</dbReference>
<dbReference type="InterPro" id="IPR001238">
    <property type="entry name" value="DNA-binding_RecF"/>
</dbReference>
<gene>
    <name evidence="10" type="ORF">MNBD_GAMMA03-1504</name>
</gene>
<keyword evidence="5" id="KW-0235">DNA replication</keyword>
<dbReference type="GO" id="GO:0005737">
    <property type="term" value="C:cytoplasm"/>
    <property type="evidence" value="ECO:0007669"/>
    <property type="project" value="UniProtKB-SubCell"/>
</dbReference>
<dbReference type="Pfam" id="PF02463">
    <property type="entry name" value="SMC_N"/>
    <property type="match status" value="1"/>
</dbReference>
<dbReference type="GO" id="GO:0000731">
    <property type="term" value="P:DNA synthesis involved in DNA repair"/>
    <property type="evidence" value="ECO:0007669"/>
    <property type="project" value="TreeGrafter"/>
</dbReference>
<dbReference type="PROSITE" id="PS00618">
    <property type="entry name" value="RECF_2"/>
    <property type="match status" value="1"/>
</dbReference>
<feature type="domain" description="RecF/RecN/SMC N-terminal" evidence="9">
    <location>
        <begin position="9"/>
        <end position="349"/>
    </location>
</feature>
<dbReference type="HAMAP" id="MF_00365">
    <property type="entry name" value="RecF"/>
    <property type="match status" value="1"/>
</dbReference>
<evidence type="ECO:0000256" key="6">
    <source>
        <dbReference type="ARBA" id="ARBA00022741"/>
    </source>
</evidence>
<dbReference type="PANTHER" id="PTHR32182:SF0">
    <property type="entry name" value="DNA REPLICATION AND REPAIR PROTEIN RECF"/>
    <property type="match status" value="1"/>
</dbReference>
<dbReference type="SUPFAM" id="SSF52540">
    <property type="entry name" value="P-loop containing nucleoside triphosphate hydrolases"/>
    <property type="match status" value="1"/>
</dbReference>
<comment type="subcellular location">
    <subcellularLocation>
        <location evidence="1">Cytoplasm</location>
    </subcellularLocation>
</comment>
<protein>
    <recommendedName>
        <fullName evidence="3">DNA replication and repair protein RecF</fullName>
    </recommendedName>
</protein>
<evidence type="ECO:0000256" key="3">
    <source>
        <dbReference type="ARBA" id="ARBA00020170"/>
    </source>
</evidence>
<dbReference type="NCBIfam" id="TIGR00611">
    <property type="entry name" value="recf"/>
    <property type="match status" value="1"/>
</dbReference>
<dbReference type="AlphaFoldDB" id="A0A3B0VU32"/>
<dbReference type="EMBL" id="UOFC01000128">
    <property type="protein sequence ID" value="VAW47168.1"/>
    <property type="molecule type" value="Genomic_DNA"/>
</dbReference>